<evidence type="ECO:0000313" key="4">
    <source>
        <dbReference type="EMBL" id="KAE9002118.1"/>
    </source>
</evidence>
<evidence type="ECO:0000256" key="2">
    <source>
        <dbReference type="SAM" id="MobiDB-lite"/>
    </source>
</evidence>
<sequence length="212" mass="24232">MNERLELNGGELDSDNQSWEDDGSECWYDGGDSEKNVSSDYRPYTPRLMDTQEMQALRVALNRSEVQIQQQGHMKEYVPRKPTSSSKLRRWYGLPRNRVVDRPVMSAGPTSRLESSELSSKTRVKSRSEGRPRTSSRPIASGVTTAEFARILKEETQQVRELERRYEDTKRYLLEYTEVVTSCKPNDRVGGPEIYEQLADLIVFAAQCGAAE</sequence>
<evidence type="ECO:0000313" key="7">
    <source>
        <dbReference type="Proteomes" id="UP000434957"/>
    </source>
</evidence>
<organism evidence="3 8">
    <name type="scientific">Phytophthora rubi</name>
    <dbReference type="NCBI Taxonomy" id="129364"/>
    <lineage>
        <taxon>Eukaryota</taxon>
        <taxon>Sar</taxon>
        <taxon>Stramenopiles</taxon>
        <taxon>Oomycota</taxon>
        <taxon>Peronosporomycetes</taxon>
        <taxon>Peronosporales</taxon>
        <taxon>Peronosporaceae</taxon>
        <taxon>Phytophthora</taxon>
    </lineage>
</organism>
<dbReference type="EMBL" id="QXFU01001647">
    <property type="protein sequence ID" value="KAE8998116.1"/>
    <property type="molecule type" value="Genomic_DNA"/>
</dbReference>
<evidence type="ECO:0000313" key="5">
    <source>
        <dbReference type="EMBL" id="KAE9313050.1"/>
    </source>
</evidence>
<keyword evidence="1" id="KW-0175">Coiled coil</keyword>
<evidence type="ECO:0000313" key="8">
    <source>
        <dbReference type="Proteomes" id="UP000435112"/>
    </source>
</evidence>
<comment type="caution">
    <text evidence="3">The sequence shown here is derived from an EMBL/GenBank/DDBJ whole genome shotgun (WGS) entry which is preliminary data.</text>
</comment>
<gene>
    <name evidence="4" type="ORF">PR001_g18344</name>
    <name evidence="3" type="ORF">PR002_g18829</name>
    <name evidence="5" type="ORF">PR003_g19599</name>
</gene>
<name>A0A6A3JRX8_9STRA</name>
<feature type="compositionally biased region" description="Polar residues" evidence="2">
    <location>
        <begin position="108"/>
        <end position="121"/>
    </location>
</feature>
<keyword evidence="7" id="KW-1185">Reference proteome</keyword>
<reference evidence="6 8" key="1">
    <citation type="submission" date="2018-09" db="EMBL/GenBank/DDBJ databases">
        <title>Genomic investigation of the strawberry pathogen Phytophthora fragariae indicates pathogenicity is determined by transcriptional variation in three key races.</title>
        <authorList>
            <person name="Adams T.M."/>
            <person name="Armitage A.D."/>
            <person name="Sobczyk M.K."/>
            <person name="Bates H.J."/>
            <person name="Dunwell J.M."/>
            <person name="Nellist C.F."/>
            <person name="Harrison R.J."/>
        </authorList>
    </citation>
    <scope>NUCLEOTIDE SEQUENCE [LARGE SCALE GENOMIC DNA]</scope>
    <source>
        <strain evidence="4 6">SCRP249</strain>
        <strain evidence="3 8">SCRP324</strain>
        <strain evidence="5 7">SCRP333</strain>
    </source>
</reference>
<protein>
    <submittedName>
        <fullName evidence="3">Uncharacterized protein</fullName>
    </submittedName>
</protein>
<dbReference type="Proteomes" id="UP000434957">
    <property type="component" value="Unassembled WGS sequence"/>
</dbReference>
<dbReference type="EMBL" id="QXFV01001606">
    <property type="protein sequence ID" value="KAE9002118.1"/>
    <property type="molecule type" value="Genomic_DNA"/>
</dbReference>
<proteinExistence type="predicted"/>
<accession>A0A6A3JRX8</accession>
<dbReference type="EMBL" id="QXFT01001666">
    <property type="protein sequence ID" value="KAE9313050.1"/>
    <property type="molecule type" value="Genomic_DNA"/>
</dbReference>
<evidence type="ECO:0000256" key="1">
    <source>
        <dbReference type="SAM" id="Coils"/>
    </source>
</evidence>
<evidence type="ECO:0000313" key="3">
    <source>
        <dbReference type="EMBL" id="KAE8998116.1"/>
    </source>
</evidence>
<evidence type="ECO:0000313" key="6">
    <source>
        <dbReference type="Proteomes" id="UP000429607"/>
    </source>
</evidence>
<dbReference type="AlphaFoldDB" id="A0A6A3JRX8"/>
<dbReference type="Proteomes" id="UP000429607">
    <property type="component" value="Unassembled WGS sequence"/>
</dbReference>
<feature type="region of interest" description="Disordered" evidence="2">
    <location>
        <begin position="102"/>
        <end position="140"/>
    </location>
</feature>
<dbReference type="OrthoDB" id="102144at2759"/>
<feature type="compositionally biased region" description="Acidic residues" evidence="2">
    <location>
        <begin position="12"/>
        <end position="24"/>
    </location>
</feature>
<feature type="region of interest" description="Disordered" evidence="2">
    <location>
        <begin position="1"/>
        <end position="44"/>
    </location>
</feature>
<feature type="coiled-coil region" evidence="1">
    <location>
        <begin position="145"/>
        <end position="179"/>
    </location>
</feature>
<dbReference type="Proteomes" id="UP000435112">
    <property type="component" value="Unassembled WGS sequence"/>
</dbReference>